<dbReference type="GO" id="GO:0005737">
    <property type="term" value="C:cytoplasm"/>
    <property type="evidence" value="ECO:0007669"/>
    <property type="project" value="TreeGrafter"/>
</dbReference>
<comment type="function">
    <text evidence="1">Thiol-specific peroxidase that catalyzes the reduction of hydrogen peroxide and organic hydroperoxides to water and alcohols, respectively. Plays a role in cell protection against oxidative stress by detoxifying peroxides and as sensor of hydrogen peroxide-mediated signaling events.</text>
</comment>
<dbReference type="EC" id="1.11.1.24" evidence="3"/>
<proteinExistence type="inferred from homology"/>
<dbReference type="GO" id="GO:0045454">
    <property type="term" value="P:cell redox homeostasis"/>
    <property type="evidence" value="ECO:0007669"/>
    <property type="project" value="TreeGrafter"/>
</dbReference>
<evidence type="ECO:0000256" key="7">
    <source>
        <dbReference type="ARBA" id="ARBA00023157"/>
    </source>
</evidence>
<evidence type="ECO:0000256" key="10">
    <source>
        <dbReference type="ARBA" id="ARBA00038489"/>
    </source>
</evidence>
<dbReference type="InterPro" id="IPR050924">
    <property type="entry name" value="Peroxiredoxin_BCP/PrxQ"/>
</dbReference>
<evidence type="ECO:0000259" key="14">
    <source>
        <dbReference type="PROSITE" id="PS51352"/>
    </source>
</evidence>
<protein>
    <recommendedName>
        <fullName evidence="3">thioredoxin-dependent peroxiredoxin</fullName>
        <ecNumber evidence="3">1.11.1.24</ecNumber>
    </recommendedName>
    <alternativeName>
        <fullName evidence="9">Thioredoxin peroxidase</fullName>
    </alternativeName>
    <alternativeName>
        <fullName evidence="11">Thioredoxin-dependent peroxiredoxin Bcp</fullName>
    </alternativeName>
</protein>
<evidence type="ECO:0000313" key="16">
    <source>
        <dbReference type="Proteomes" id="UP000013909"/>
    </source>
</evidence>
<evidence type="ECO:0000256" key="13">
    <source>
        <dbReference type="PIRSR" id="PIRSR000239-1"/>
    </source>
</evidence>
<dbReference type="GO" id="GO:0034599">
    <property type="term" value="P:cellular response to oxidative stress"/>
    <property type="evidence" value="ECO:0007669"/>
    <property type="project" value="TreeGrafter"/>
</dbReference>
<dbReference type="RefSeq" id="WP_010855224.1">
    <property type="nucleotide sequence ID" value="NZ_AQHR01000085.1"/>
</dbReference>
<keyword evidence="8" id="KW-0676">Redox-active center</keyword>
<keyword evidence="4" id="KW-0575">Peroxidase</keyword>
<dbReference type="Proteomes" id="UP000013909">
    <property type="component" value="Unassembled WGS sequence"/>
</dbReference>
<evidence type="ECO:0000256" key="9">
    <source>
        <dbReference type="ARBA" id="ARBA00032824"/>
    </source>
</evidence>
<dbReference type="PANTHER" id="PTHR42801">
    <property type="entry name" value="THIOREDOXIN-DEPENDENT PEROXIDE REDUCTASE"/>
    <property type="match status" value="1"/>
</dbReference>
<evidence type="ECO:0000256" key="5">
    <source>
        <dbReference type="ARBA" id="ARBA00022862"/>
    </source>
</evidence>
<comment type="subunit">
    <text evidence="2">Monomer.</text>
</comment>
<dbReference type="CDD" id="cd03017">
    <property type="entry name" value="PRX_BCP"/>
    <property type="match status" value="1"/>
</dbReference>
<dbReference type="PROSITE" id="PS51352">
    <property type="entry name" value="THIOREDOXIN_2"/>
    <property type="match status" value="1"/>
</dbReference>
<dbReference type="InterPro" id="IPR000866">
    <property type="entry name" value="AhpC/TSA"/>
</dbReference>
<dbReference type="InterPro" id="IPR024706">
    <property type="entry name" value="Peroxiredoxin_AhpC-typ"/>
</dbReference>
<evidence type="ECO:0000256" key="12">
    <source>
        <dbReference type="ARBA" id="ARBA00049091"/>
    </source>
</evidence>
<organism evidence="15 16">
    <name type="scientific">Lunatimonas lonarensis</name>
    <dbReference type="NCBI Taxonomy" id="1232681"/>
    <lineage>
        <taxon>Bacteria</taxon>
        <taxon>Pseudomonadati</taxon>
        <taxon>Bacteroidota</taxon>
        <taxon>Cytophagia</taxon>
        <taxon>Cytophagales</taxon>
        <taxon>Cyclobacteriaceae</taxon>
    </lineage>
</organism>
<evidence type="ECO:0000256" key="6">
    <source>
        <dbReference type="ARBA" id="ARBA00023002"/>
    </source>
</evidence>
<dbReference type="InterPro" id="IPR036249">
    <property type="entry name" value="Thioredoxin-like_sf"/>
</dbReference>
<dbReference type="SUPFAM" id="SSF52833">
    <property type="entry name" value="Thioredoxin-like"/>
    <property type="match status" value="1"/>
</dbReference>
<feature type="active site" description="Cysteine sulfenic acid (-SOH) intermediate; for peroxidase activity" evidence="13">
    <location>
        <position position="46"/>
    </location>
</feature>
<evidence type="ECO:0000256" key="3">
    <source>
        <dbReference type="ARBA" id="ARBA00013017"/>
    </source>
</evidence>
<dbReference type="Gene3D" id="3.40.30.10">
    <property type="entry name" value="Glutaredoxin"/>
    <property type="match status" value="1"/>
</dbReference>
<comment type="caution">
    <text evidence="15">The sequence shown here is derived from an EMBL/GenBank/DDBJ whole genome shotgun (WGS) entry which is preliminary data.</text>
</comment>
<dbReference type="OrthoDB" id="9812811at2"/>
<dbReference type="STRING" id="1232681.ADIS_3090"/>
<keyword evidence="5" id="KW-0049">Antioxidant</keyword>
<dbReference type="PANTHER" id="PTHR42801:SF4">
    <property type="entry name" value="AHPC_TSA FAMILY PROTEIN"/>
    <property type="match status" value="1"/>
</dbReference>
<accession>R7ZR98</accession>
<evidence type="ECO:0000256" key="4">
    <source>
        <dbReference type="ARBA" id="ARBA00022559"/>
    </source>
</evidence>
<dbReference type="EMBL" id="AQHR01000085">
    <property type="protein sequence ID" value="EON76640.1"/>
    <property type="molecule type" value="Genomic_DNA"/>
</dbReference>
<evidence type="ECO:0000256" key="1">
    <source>
        <dbReference type="ARBA" id="ARBA00003330"/>
    </source>
</evidence>
<keyword evidence="6" id="KW-0560">Oxidoreductase</keyword>
<dbReference type="PIRSF" id="PIRSF000239">
    <property type="entry name" value="AHPC"/>
    <property type="match status" value="1"/>
</dbReference>
<dbReference type="PATRIC" id="fig|1288963.3.peg.3085"/>
<evidence type="ECO:0000256" key="2">
    <source>
        <dbReference type="ARBA" id="ARBA00011245"/>
    </source>
</evidence>
<keyword evidence="7" id="KW-1015">Disulfide bond</keyword>
<keyword evidence="16" id="KW-1185">Reference proteome</keyword>
<name>R7ZR98_9BACT</name>
<evidence type="ECO:0000256" key="8">
    <source>
        <dbReference type="ARBA" id="ARBA00023284"/>
    </source>
</evidence>
<sequence>MSIKIGSKAPDFVLPSTSGKLFKLSEDWKEKPGIIYFYPKDFTSGCTAQACEFRDEFASFRDLDVPIVGISKDSIATHQKFKKEYNLPFELLGDSRGTVCRAYDALIPLVNIPKRVTYLLDENHVIRAVHQDMFDSKSHIRQMIAQIAAK</sequence>
<evidence type="ECO:0000256" key="11">
    <source>
        <dbReference type="ARBA" id="ARBA00042639"/>
    </source>
</evidence>
<reference evidence="15 16" key="1">
    <citation type="submission" date="2013-02" db="EMBL/GenBank/DDBJ databases">
        <title>A novel strain isolated from Lonar lake, Maharashtra, India.</title>
        <authorList>
            <person name="Singh A."/>
        </authorList>
    </citation>
    <scope>NUCLEOTIDE SEQUENCE [LARGE SCALE GENOMIC DNA]</scope>
    <source>
        <strain evidence="15 16">AK24</strain>
    </source>
</reference>
<comment type="catalytic activity">
    <reaction evidence="12">
        <text>a hydroperoxide + [thioredoxin]-dithiol = an alcohol + [thioredoxin]-disulfide + H2O</text>
        <dbReference type="Rhea" id="RHEA:62620"/>
        <dbReference type="Rhea" id="RHEA-COMP:10698"/>
        <dbReference type="Rhea" id="RHEA-COMP:10700"/>
        <dbReference type="ChEBI" id="CHEBI:15377"/>
        <dbReference type="ChEBI" id="CHEBI:29950"/>
        <dbReference type="ChEBI" id="CHEBI:30879"/>
        <dbReference type="ChEBI" id="CHEBI:35924"/>
        <dbReference type="ChEBI" id="CHEBI:50058"/>
        <dbReference type="EC" id="1.11.1.24"/>
    </reaction>
</comment>
<feature type="domain" description="Thioredoxin" evidence="14">
    <location>
        <begin position="3"/>
        <end position="149"/>
    </location>
</feature>
<dbReference type="InterPro" id="IPR013766">
    <property type="entry name" value="Thioredoxin_domain"/>
</dbReference>
<dbReference type="Pfam" id="PF00578">
    <property type="entry name" value="AhpC-TSA"/>
    <property type="match status" value="1"/>
</dbReference>
<dbReference type="AlphaFoldDB" id="R7ZR98"/>
<gene>
    <name evidence="15" type="ORF">ADIS_3090</name>
</gene>
<evidence type="ECO:0000313" key="15">
    <source>
        <dbReference type="EMBL" id="EON76640.1"/>
    </source>
</evidence>
<dbReference type="GO" id="GO:0008379">
    <property type="term" value="F:thioredoxin peroxidase activity"/>
    <property type="evidence" value="ECO:0007669"/>
    <property type="project" value="TreeGrafter"/>
</dbReference>
<comment type="similarity">
    <text evidence="10">Belongs to the peroxiredoxin family. BCP/PrxQ subfamily.</text>
</comment>